<organism evidence="5 6">
    <name type="scientific">Agrococcus versicolor</name>
    <dbReference type="NCBI Taxonomy" id="501482"/>
    <lineage>
        <taxon>Bacteria</taxon>
        <taxon>Bacillati</taxon>
        <taxon>Actinomycetota</taxon>
        <taxon>Actinomycetes</taxon>
        <taxon>Micrococcales</taxon>
        <taxon>Microbacteriaceae</taxon>
        <taxon>Agrococcus</taxon>
    </lineage>
</organism>
<dbReference type="Gene3D" id="3.40.190.10">
    <property type="entry name" value="Periplasmic binding protein-like II"/>
    <property type="match status" value="2"/>
</dbReference>
<protein>
    <submittedName>
        <fullName evidence="5">Maltose/maltodextrin ABC transporter substrate-binding protein MalE</fullName>
    </submittedName>
</protein>
<dbReference type="CDD" id="cd13586">
    <property type="entry name" value="PBP2_Maltose_binding_like"/>
    <property type="match status" value="1"/>
</dbReference>
<dbReference type="PRINTS" id="PR00181">
    <property type="entry name" value="MALTOSEBP"/>
</dbReference>
<comment type="similarity">
    <text evidence="1">Belongs to the bacterial solute-binding protein 1 family.</text>
</comment>
<dbReference type="Proteomes" id="UP001501599">
    <property type="component" value="Unassembled WGS sequence"/>
</dbReference>
<evidence type="ECO:0000313" key="5">
    <source>
        <dbReference type="EMBL" id="GAA2173773.1"/>
    </source>
</evidence>
<keyword evidence="6" id="KW-1185">Reference proteome</keyword>
<comment type="caution">
    <text evidence="5">The sequence shown here is derived from an EMBL/GenBank/DDBJ whole genome shotgun (WGS) entry which is preliminary data.</text>
</comment>
<sequence length="422" mass="43314">MRPITSGSRRLLQLAAIGATGMMLVACSGGGGGDDDAGASGGEGGGTITVWMDQNRADALADVIAAFEEESGTTVEVVIKEFGDIAGDFVTQAPSGEGPDVVLAPHDALGNLVSNGVVSPIELGDAAGDFQEIAIEAMSYEGSVYGVPVSIENLALVRNTALAPEAPATWDDLVSTGQAAVASGAAQYPLLVGLDPNNADPYHLYPLQASFGGPLFALNEDGTYDGSDLQIGNEGNLEFASALQEWGTSGVLNLSISQDIAKEQFAAGASPYTITGPWSLEQFDEAGIEYAVDPIPSAGSLPATPLVGVQGFMLSSYSENSIVATQFITDYIASEDAQTAIYEAGDRAPALTAAFEAMPADSPTTAFGEIGSDAVPMPNVPEMAAIWDQWGATEAQIIGGQGDPTQLWTDMSTAIQSTIDGS</sequence>
<dbReference type="InterPro" id="IPR006060">
    <property type="entry name" value="Maltose/Cyclodextrin-bd"/>
</dbReference>
<gene>
    <name evidence="5" type="primary">malE</name>
    <name evidence="5" type="ORF">GCM10009846_17070</name>
</gene>
<keyword evidence="3" id="KW-0762">Sugar transport</keyword>
<dbReference type="PANTHER" id="PTHR30061">
    <property type="entry name" value="MALTOSE-BINDING PERIPLASMIC PROTEIN"/>
    <property type="match status" value="1"/>
</dbReference>
<evidence type="ECO:0000313" key="6">
    <source>
        <dbReference type="Proteomes" id="UP001501599"/>
    </source>
</evidence>
<dbReference type="PROSITE" id="PS51257">
    <property type="entry name" value="PROKAR_LIPOPROTEIN"/>
    <property type="match status" value="1"/>
</dbReference>
<keyword evidence="2" id="KW-0813">Transport</keyword>
<accession>A0ABP5MJM2</accession>
<evidence type="ECO:0000256" key="2">
    <source>
        <dbReference type="ARBA" id="ARBA00022448"/>
    </source>
</evidence>
<name>A0ABP5MJM2_9MICO</name>
<keyword evidence="4" id="KW-0732">Signal</keyword>
<evidence type="ECO:0000256" key="1">
    <source>
        <dbReference type="ARBA" id="ARBA00008520"/>
    </source>
</evidence>
<dbReference type="RefSeq" id="WP_344342680.1">
    <property type="nucleotide sequence ID" value="NZ_BAAAQT010000006.1"/>
</dbReference>
<dbReference type="InterPro" id="IPR006059">
    <property type="entry name" value="SBP"/>
</dbReference>
<dbReference type="Pfam" id="PF13416">
    <property type="entry name" value="SBP_bac_8"/>
    <property type="match status" value="1"/>
</dbReference>
<evidence type="ECO:0000256" key="4">
    <source>
        <dbReference type="ARBA" id="ARBA00022729"/>
    </source>
</evidence>
<evidence type="ECO:0000256" key="3">
    <source>
        <dbReference type="ARBA" id="ARBA00022597"/>
    </source>
</evidence>
<dbReference type="PANTHER" id="PTHR30061:SF50">
    <property type="entry name" value="MALTOSE_MALTODEXTRIN-BINDING PERIPLASMIC PROTEIN"/>
    <property type="match status" value="1"/>
</dbReference>
<proteinExistence type="inferred from homology"/>
<dbReference type="EMBL" id="BAAAQT010000006">
    <property type="protein sequence ID" value="GAA2173773.1"/>
    <property type="molecule type" value="Genomic_DNA"/>
</dbReference>
<reference evidence="6" key="1">
    <citation type="journal article" date="2019" name="Int. J. Syst. Evol. Microbiol.">
        <title>The Global Catalogue of Microorganisms (GCM) 10K type strain sequencing project: providing services to taxonomists for standard genome sequencing and annotation.</title>
        <authorList>
            <consortium name="The Broad Institute Genomics Platform"/>
            <consortium name="The Broad Institute Genome Sequencing Center for Infectious Disease"/>
            <person name="Wu L."/>
            <person name="Ma J."/>
        </authorList>
    </citation>
    <scope>NUCLEOTIDE SEQUENCE [LARGE SCALE GENOMIC DNA]</scope>
    <source>
        <strain evidence="6">JCM 16026</strain>
    </source>
</reference>
<dbReference type="SUPFAM" id="SSF53850">
    <property type="entry name" value="Periplasmic binding protein-like II"/>
    <property type="match status" value="1"/>
</dbReference>